<dbReference type="InterPro" id="IPR002867">
    <property type="entry name" value="IBR_dom"/>
</dbReference>
<keyword evidence="5" id="KW-0863">Zinc-finger</keyword>
<protein>
    <submittedName>
        <fullName evidence="13">RING-type domain-containing protein</fullName>
    </submittedName>
</protein>
<evidence type="ECO:0000256" key="1">
    <source>
        <dbReference type="ARBA" id="ARBA00004906"/>
    </source>
</evidence>
<evidence type="ECO:0000256" key="9">
    <source>
        <dbReference type="SAM" id="MobiDB-lite"/>
    </source>
</evidence>
<evidence type="ECO:0000256" key="8">
    <source>
        <dbReference type="PROSITE-ProRule" id="PRU00176"/>
    </source>
</evidence>
<dbReference type="Gene3D" id="1.20.120.1750">
    <property type="match status" value="3"/>
</dbReference>
<proteinExistence type="predicted"/>
<evidence type="ECO:0000256" key="7">
    <source>
        <dbReference type="ARBA" id="ARBA00022833"/>
    </source>
</evidence>
<evidence type="ECO:0000256" key="2">
    <source>
        <dbReference type="ARBA" id="ARBA00022679"/>
    </source>
</evidence>
<keyword evidence="8" id="KW-0694">RNA-binding</keyword>
<sequence length="871" mass="100939">MMTGCDNPILYSEIYKLLPSEIQNKLEERMFEESIGMALLVNLESEKKLNEAIVRKCPRCGVQFVKEKGCNRMTCRCGMTQCYICREREIEYDHFCKNKYEVCIECIVCYNQVPLKSIIYCFVPVDKKDILTSELAVFDNFEFEQVLNKGEKEVDKTRIEEIFYPQSHPFCHDCILGLASAAVGEIPLAKGGIGLRCMMTGCDNPILYSEIYKLLPKNIQNKLEERMFEESVGMALPNLERCKKCNFAIQMEVDKKTDKVFDCLGCKAQFCRLCERDWDDEHIGFSCEEVEQKIENAKRIKKEREIEKKLNEAVVRKCPRCGVQFVKEKGCNHVTCRCGMTQCYLCRQTEIQHDHFCQHYRDPNSQNCNECNKKCLLYEDANKIDQQIIKEIREKGETSVRFTTPTSNRIYYNTASNTARLTTNTTHSTNELEIGFILLCVPMGLLIALLLVWGKTMYDLHYPDQLDNVFHKFGRIHRIWIASYSPIFAFVEFDDTRQAENAIRELDGTYICGSRARVEMARNRWRGGRGFRSSASYRDRSRSYDRERYSRRKVPEEGRGSGEGGGSRTEDEVGERIVNKEQDRSNENNERDTKTTPQSSKQFISQLFECLVCYDKVKLNNVVFCNIPVSATEDSDPEAHTFCLTCVCEHASAAVGEIPMAKGGIGLRCMATGCDNPILYSEIRMVLSEDVQKKLDERILQESIGMASIDKLERCKNCNFAMQMEVDKKINKVFDCLGCGAKICRICERNWDDEHFGISCEELDAKYKDKKDKKEREIEKQLNEIIVRKCSRCGIQFIKEKGCNKMTCRCGMTQCYLCREIDIKDTHFCQHFRDPKKKICKQCDKKCLFHENSERIDEKLIKEIKEKEENK</sequence>
<organism evidence="12 13">
    <name type="scientific">Meloidogyne incognita</name>
    <name type="common">Southern root-knot nematode worm</name>
    <name type="synonym">Oxyuris incognita</name>
    <dbReference type="NCBI Taxonomy" id="6306"/>
    <lineage>
        <taxon>Eukaryota</taxon>
        <taxon>Metazoa</taxon>
        <taxon>Ecdysozoa</taxon>
        <taxon>Nematoda</taxon>
        <taxon>Chromadorea</taxon>
        <taxon>Rhabditida</taxon>
        <taxon>Tylenchina</taxon>
        <taxon>Tylenchomorpha</taxon>
        <taxon>Tylenchoidea</taxon>
        <taxon>Meloidogynidae</taxon>
        <taxon>Meloidogyninae</taxon>
        <taxon>Meloidogyne</taxon>
        <taxon>Meloidogyne incognita group</taxon>
    </lineage>
</organism>
<evidence type="ECO:0000313" key="12">
    <source>
        <dbReference type="Proteomes" id="UP000887563"/>
    </source>
</evidence>
<dbReference type="PANTHER" id="PTHR22770">
    <property type="entry name" value="UBIQUITIN CONJUGATING ENZYME 7 INTERACTING PROTEIN-RELATED"/>
    <property type="match status" value="1"/>
</dbReference>
<dbReference type="Pfam" id="PF01485">
    <property type="entry name" value="IBR"/>
    <property type="match status" value="1"/>
</dbReference>
<keyword evidence="4" id="KW-0677">Repeat</keyword>
<dbReference type="SUPFAM" id="SSF57850">
    <property type="entry name" value="RING/U-box"/>
    <property type="match status" value="5"/>
</dbReference>
<dbReference type="InterPro" id="IPR051628">
    <property type="entry name" value="LUBAC_E3_Ligases"/>
</dbReference>
<dbReference type="InterPro" id="IPR012677">
    <property type="entry name" value="Nucleotide-bd_a/b_plait_sf"/>
</dbReference>
<feature type="domain" description="RRM" evidence="10">
    <location>
        <begin position="464"/>
        <end position="523"/>
    </location>
</feature>
<dbReference type="GO" id="GO:0003723">
    <property type="term" value="F:RNA binding"/>
    <property type="evidence" value="ECO:0007669"/>
    <property type="project" value="UniProtKB-UniRule"/>
</dbReference>
<dbReference type="GO" id="GO:0016740">
    <property type="term" value="F:transferase activity"/>
    <property type="evidence" value="ECO:0007669"/>
    <property type="project" value="UniProtKB-KW"/>
</dbReference>
<dbReference type="GO" id="GO:0008270">
    <property type="term" value="F:zinc ion binding"/>
    <property type="evidence" value="ECO:0007669"/>
    <property type="project" value="UniProtKB-KW"/>
</dbReference>
<keyword evidence="6" id="KW-0833">Ubl conjugation pathway</keyword>
<feature type="domain" description="RING-type" evidence="11">
    <location>
        <begin position="606"/>
        <end position="844"/>
    </location>
</feature>
<dbReference type="PROSITE" id="PS51873">
    <property type="entry name" value="TRIAD"/>
    <property type="match status" value="2"/>
</dbReference>
<dbReference type="AlphaFoldDB" id="A0A914KZU1"/>
<dbReference type="Gene3D" id="3.30.70.330">
    <property type="match status" value="1"/>
</dbReference>
<evidence type="ECO:0000313" key="13">
    <source>
        <dbReference type="WBParaSite" id="Minc3s00182g06989"/>
    </source>
</evidence>
<feature type="domain" description="RING-type" evidence="11">
    <location>
        <begin position="144"/>
        <end position="372"/>
    </location>
</feature>
<keyword evidence="7" id="KW-0862">Zinc</keyword>
<feature type="compositionally biased region" description="Basic and acidic residues" evidence="9">
    <location>
        <begin position="568"/>
        <end position="594"/>
    </location>
</feature>
<feature type="region of interest" description="Disordered" evidence="9">
    <location>
        <begin position="546"/>
        <end position="598"/>
    </location>
</feature>
<accession>A0A914KZU1</accession>
<dbReference type="InterPro" id="IPR035979">
    <property type="entry name" value="RBD_domain_sf"/>
</dbReference>
<dbReference type="Pfam" id="PF00076">
    <property type="entry name" value="RRM_1"/>
    <property type="match status" value="1"/>
</dbReference>
<keyword evidence="2" id="KW-0808">Transferase</keyword>
<evidence type="ECO:0000256" key="3">
    <source>
        <dbReference type="ARBA" id="ARBA00022723"/>
    </source>
</evidence>
<keyword evidence="12" id="KW-1185">Reference proteome</keyword>
<dbReference type="SMART" id="SM00647">
    <property type="entry name" value="IBR"/>
    <property type="match status" value="3"/>
</dbReference>
<dbReference type="InterPro" id="IPR047545">
    <property type="entry name" value="BRcat_RBR_RNF216"/>
</dbReference>
<evidence type="ECO:0000256" key="5">
    <source>
        <dbReference type="ARBA" id="ARBA00022771"/>
    </source>
</evidence>
<name>A0A914KZU1_MELIC</name>
<dbReference type="SUPFAM" id="SSF54928">
    <property type="entry name" value="RNA-binding domain, RBD"/>
    <property type="match status" value="1"/>
</dbReference>
<dbReference type="WBParaSite" id="Minc3s00182g06989">
    <property type="protein sequence ID" value="Minc3s00182g06989"/>
    <property type="gene ID" value="Minc3s00182g06989"/>
</dbReference>
<evidence type="ECO:0000256" key="6">
    <source>
        <dbReference type="ARBA" id="ARBA00022786"/>
    </source>
</evidence>
<dbReference type="CDD" id="cd20353">
    <property type="entry name" value="Rcat_RBR_RNF216"/>
    <property type="match status" value="3"/>
</dbReference>
<dbReference type="CDD" id="cd20339">
    <property type="entry name" value="BRcat_RBR_RNF216"/>
    <property type="match status" value="1"/>
</dbReference>
<dbReference type="InterPro" id="IPR000504">
    <property type="entry name" value="RRM_dom"/>
</dbReference>
<dbReference type="InterPro" id="IPR047546">
    <property type="entry name" value="Rcat_RBR_RNF216"/>
</dbReference>
<reference evidence="13" key="1">
    <citation type="submission" date="2022-11" db="UniProtKB">
        <authorList>
            <consortium name="WormBaseParasite"/>
        </authorList>
    </citation>
    <scope>IDENTIFICATION</scope>
</reference>
<keyword evidence="3" id="KW-0479">Metal-binding</keyword>
<dbReference type="Pfam" id="PF26200">
    <property type="entry name" value="Rcat_RNF216"/>
    <property type="match status" value="3"/>
</dbReference>
<dbReference type="Proteomes" id="UP000887563">
    <property type="component" value="Unplaced"/>
</dbReference>
<dbReference type="InterPro" id="IPR044066">
    <property type="entry name" value="TRIAD_supradom"/>
</dbReference>
<feature type="compositionally biased region" description="Basic and acidic residues" evidence="9">
    <location>
        <begin position="546"/>
        <end position="560"/>
    </location>
</feature>
<dbReference type="PROSITE" id="PS50102">
    <property type="entry name" value="RRM"/>
    <property type="match status" value="1"/>
</dbReference>
<dbReference type="PANTHER" id="PTHR22770:SF47">
    <property type="entry name" value="E3 UBIQUITIN-PROTEIN LIGASE RNF216"/>
    <property type="match status" value="1"/>
</dbReference>
<evidence type="ECO:0000256" key="4">
    <source>
        <dbReference type="ARBA" id="ARBA00022737"/>
    </source>
</evidence>
<evidence type="ECO:0000259" key="10">
    <source>
        <dbReference type="PROSITE" id="PS50102"/>
    </source>
</evidence>
<comment type="pathway">
    <text evidence="1">Protein modification; protein ubiquitination.</text>
</comment>
<evidence type="ECO:0000259" key="11">
    <source>
        <dbReference type="PROSITE" id="PS51873"/>
    </source>
</evidence>